<keyword evidence="1" id="KW-1133">Transmembrane helix</keyword>
<dbReference type="InterPro" id="IPR018719">
    <property type="entry name" value="DUF2243_membrane"/>
</dbReference>
<evidence type="ECO:0000313" key="3">
    <source>
        <dbReference type="Proteomes" id="UP000523795"/>
    </source>
</evidence>
<keyword evidence="3" id="KW-1185">Reference proteome</keyword>
<keyword evidence="1" id="KW-0812">Transmembrane</keyword>
<keyword evidence="1" id="KW-0472">Membrane</keyword>
<sequence length="80" mass="8423">MTRQDAAGADTAAKGIGLPGIILGIGLGGFVDGILLHQILQWHHKLTSADTANIDIGSYPANTVHGLQMDTLWDGFFHAV</sequence>
<feature type="non-terminal residue" evidence="2">
    <location>
        <position position="80"/>
    </location>
</feature>
<feature type="transmembrane region" description="Helical" evidence="1">
    <location>
        <begin position="16"/>
        <end position="36"/>
    </location>
</feature>
<name>A0ABX1JM55_9MICC</name>
<gene>
    <name evidence="2" type="ORF">HER39_07345</name>
</gene>
<dbReference type="Proteomes" id="UP000523795">
    <property type="component" value="Unassembled WGS sequence"/>
</dbReference>
<reference evidence="2 3" key="1">
    <citation type="submission" date="2020-04" db="EMBL/GenBank/DDBJ databases">
        <authorList>
            <person name="Liu S."/>
        </authorList>
    </citation>
    <scope>NUCLEOTIDE SEQUENCE [LARGE SCALE GENOMIC DNA]</scope>
    <source>
        <strain evidence="2 3">CGMCC 1.15091</strain>
    </source>
</reference>
<proteinExistence type="predicted"/>
<evidence type="ECO:0000256" key="1">
    <source>
        <dbReference type="SAM" id="Phobius"/>
    </source>
</evidence>
<evidence type="ECO:0000313" key="2">
    <source>
        <dbReference type="EMBL" id="NKX50382.1"/>
    </source>
</evidence>
<accession>A0ABX1JM55</accession>
<dbReference type="Pfam" id="PF10002">
    <property type="entry name" value="DUF2243"/>
    <property type="match status" value="1"/>
</dbReference>
<comment type="caution">
    <text evidence="2">The sequence shown here is derived from an EMBL/GenBank/DDBJ whole genome shotgun (WGS) entry which is preliminary data.</text>
</comment>
<dbReference type="EMBL" id="JAAZSR010000086">
    <property type="protein sequence ID" value="NKX50382.1"/>
    <property type="molecule type" value="Genomic_DNA"/>
</dbReference>
<organism evidence="2 3">
    <name type="scientific">Arthrobacter deserti</name>
    <dbReference type="NCBI Taxonomy" id="1742687"/>
    <lineage>
        <taxon>Bacteria</taxon>
        <taxon>Bacillati</taxon>
        <taxon>Actinomycetota</taxon>
        <taxon>Actinomycetes</taxon>
        <taxon>Micrococcales</taxon>
        <taxon>Micrococcaceae</taxon>
        <taxon>Arthrobacter</taxon>
    </lineage>
</organism>
<protein>
    <submittedName>
        <fullName evidence="2">DUF2243 domain-containing protein</fullName>
    </submittedName>
</protein>